<name>A0A0F9LG43_9ZZZZ</name>
<evidence type="ECO:0000313" key="1">
    <source>
        <dbReference type="EMBL" id="KKM92463.1"/>
    </source>
</evidence>
<accession>A0A0F9LG43</accession>
<comment type="caution">
    <text evidence="1">The sequence shown here is derived from an EMBL/GenBank/DDBJ whole genome shotgun (WGS) entry which is preliminary data.</text>
</comment>
<organism evidence="1">
    <name type="scientific">marine sediment metagenome</name>
    <dbReference type="NCBI Taxonomy" id="412755"/>
    <lineage>
        <taxon>unclassified sequences</taxon>
        <taxon>metagenomes</taxon>
        <taxon>ecological metagenomes</taxon>
    </lineage>
</organism>
<sequence>MAKRQWLLQPVCIPEKTASGYGNVATAVVPCPPDKSCCPLCGRQNVIPPEG</sequence>
<proteinExistence type="predicted"/>
<dbReference type="EMBL" id="LAZR01006388">
    <property type="protein sequence ID" value="KKM92463.1"/>
    <property type="molecule type" value="Genomic_DNA"/>
</dbReference>
<gene>
    <name evidence="1" type="ORF">LCGC14_1218150</name>
</gene>
<dbReference type="AlphaFoldDB" id="A0A0F9LG43"/>
<reference evidence="1" key="1">
    <citation type="journal article" date="2015" name="Nature">
        <title>Complex archaea that bridge the gap between prokaryotes and eukaryotes.</title>
        <authorList>
            <person name="Spang A."/>
            <person name="Saw J.H."/>
            <person name="Jorgensen S.L."/>
            <person name="Zaremba-Niedzwiedzka K."/>
            <person name="Martijn J."/>
            <person name="Lind A.E."/>
            <person name="van Eijk R."/>
            <person name="Schleper C."/>
            <person name="Guy L."/>
            <person name="Ettema T.J."/>
        </authorList>
    </citation>
    <scope>NUCLEOTIDE SEQUENCE</scope>
</reference>
<protein>
    <submittedName>
        <fullName evidence="1">Uncharacterized protein</fullName>
    </submittedName>
</protein>